<organism evidence="1 2">
    <name type="scientific">Clostridium grantii DSM 8605</name>
    <dbReference type="NCBI Taxonomy" id="1121316"/>
    <lineage>
        <taxon>Bacteria</taxon>
        <taxon>Bacillati</taxon>
        <taxon>Bacillota</taxon>
        <taxon>Clostridia</taxon>
        <taxon>Eubacteriales</taxon>
        <taxon>Clostridiaceae</taxon>
        <taxon>Clostridium</taxon>
    </lineage>
</organism>
<name>A0A1M5XZV2_9CLOT</name>
<dbReference type="OrthoDB" id="1809893at2"/>
<dbReference type="Pfam" id="PF10704">
    <property type="entry name" value="DUF2508"/>
    <property type="match status" value="1"/>
</dbReference>
<evidence type="ECO:0008006" key="3">
    <source>
        <dbReference type="Google" id="ProtNLM"/>
    </source>
</evidence>
<reference evidence="1 2" key="1">
    <citation type="submission" date="2016-11" db="EMBL/GenBank/DDBJ databases">
        <authorList>
            <person name="Jaros S."/>
            <person name="Januszkiewicz K."/>
            <person name="Wedrychowicz H."/>
        </authorList>
    </citation>
    <scope>NUCLEOTIDE SEQUENCE [LARGE SCALE GENOMIC DNA]</scope>
    <source>
        <strain evidence="1 2">DSM 8605</strain>
    </source>
</reference>
<accession>A0A1M5XZV2</accession>
<keyword evidence="2" id="KW-1185">Reference proteome</keyword>
<proteinExistence type="predicted"/>
<evidence type="ECO:0000313" key="2">
    <source>
        <dbReference type="Proteomes" id="UP000184447"/>
    </source>
</evidence>
<dbReference type="RefSeq" id="WP_073340869.1">
    <property type="nucleotide sequence ID" value="NZ_FQXM01000044.1"/>
</dbReference>
<dbReference type="InterPro" id="IPR019644">
    <property type="entry name" value="DUF2508"/>
</dbReference>
<dbReference type="STRING" id="1121316.SAMN02745207_04066"/>
<evidence type="ECO:0000313" key="1">
    <source>
        <dbReference type="EMBL" id="SHI05330.1"/>
    </source>
</evidence>
<dbReference type="EMBL" id="FQXM01000044">
    <property type="protein sequence ID" value="SHI05330.1"/>
    <property type="molecule type" value="Genomic_DNA"/>
</dbReference>
<dbReference type="Proteomes" id="UP000184447">
    <property type="component" value="Unassembled WGS sequence"/>
</dbReference>
<dbReference type="AlphaFoldDB" id="A0A1M5XZV2"/>
<gene>
    <name evidence="1" type="ORF">SAMN02745207_04066</name>
</gene>
<sequence length="81" mass="9825">MENRIDDYLVDDIDLEDNRKLIQAIQKIKIEWDCDRDYFESVKEELLIDYAIFKERATRAKYMYLLKIAKEKGVSLQYTIK</sequence>
<protein>
    <recommendedName>
        <fullName evidence="3">DUF2508 domain-containing protein</fullName>
    </recommendedName>
</protein>